<dbReference type="AlphaFoldDB" id="A0A5M8QG56"/>
<dbReference type="OrthoDB" id="5422202at2"/>
<dbReference type="EMBL" id="VOIR01000013">
    <property type="protein sequence ID" value="KAA6433934.1"/>
    <property type="molecule type" value="Genomic_DNA"/>
</dbReference>
<proteinExistence type="predicted"/>
<evidence type="ECO:0000313" key="3">
    <source>
        <dbReference type="Proteomes" id="UP000323221"/>
    </source>
</evidence>
<sequence length="410" mass="45595">MGEPVIERELGRVDAAGTVAVKDGDGWRVVGQFPDVTAEEALGYFERKFADLEGQVRLLEQRIRGGASARDVAKAASHLHATVLEAPAVGDIPSLLSRLDALRGELGELEAKQQAASKAEVDEAIAERTRVVEAIEQLASGDLENVQWKQTMQQVDVLFADWQRLQKDGPRLSKGQADALWKRFRDARSTLETARRRFFADLDASHKDVRARKQALVEQAQALAPKGVDGIPAYRALLDQWKAAGRAGRKIDDALWAQFKEAGDVLFAAKAEQAAVDNEEYAENLAAKRALLQEATPILEITDRAKAREALLGVQRRWDEIGRVPREALREVEDRMRKIETHVRELDEQHWKASNPERKARSEGLAGQLEEAIEKLEAEIADTTDARRKAELEAELQTKRSWLEVVAAAG</sequence>
<evidence type="ECO:0000313" key="2">
    <source>
        <dbReference type="EMBL" id="KAA6433934.1"/>
    </source>
</evidence>
<evidence type="ECO:0000256" key="1">
    <source>
        <dbReference type="SAM" id="Coils"/>
    </source>
</evidence>
<name>A0A5M8QG56_9MICO</name>
<comment type="caution">
    <text evidence="2">The sequence shown here is derived from an EMBL/GenBank/DDBJ whole genome shotgun (WGS) entry which is preliminary data.</text>
</comment>
<feature type="coiled-coil region" evidence="1">
    <location>
        <begin position="329"/>
        <end position="393"/>
    </location>
</feature>
<dbReference type="InterPro" id="IPR007139">
    <property type="entry name" value="DUF349"/>
</dbReference>
<feature type="coiled-coil region" evidence="1">
    <location>
        <begin position="92"/>
        <end position="119"/>
    </location>
</feature>
<accession>A0A5M8QG56</accession>
<reference evidence="2 3" key="1">
    <citation type="submission" date="2019-08" db="EMBL/GenBank/DDBJ databases">
        <title>Agrococcus lahaulensis sp. nov., isolated from a cold desert of the Indian Himalayas.</title>
        <authorList>
            <person name="Qu J.H."/>
        </authorList>
    </citation>
    <scope>NUCLEOTIDE SEQUENCE [LARGE SCALE GENOMIC DNA]</scope>
    <source>
        <strain evidence="2 3">NS18</strain>
    </source>
</reference>
<keyword evidence="1" id="KW-0175">Coiled coil</keyword>
<organism evidence="2 3">
    <name type="scientific">Agrococcus sediminis</name>
    <dbReference type="NCBI Taxonomy" id="2599924"/>
    <lineage>
        <taxon>Bacteria</taxon>
        <taxon>Bacillati</taxon>
        <taxon>Actinomycetota</taxon>
        <taxon>Actinomycetes</taxon>
        <taxon>Micrococcales</taxon>
        <taxon>Microbacteriaceae</taxon>
        <taxon>Agrococcus</taxon>
    </lineage>
</organism>
<dbReference type="Proteomes" id="UP000323221">
    <property type="component" value="Unassembled WGS sequence"/>
</dbReference>
<gene>
    <name evidence="2" type="ORF">FQ330_06750</name>
</gene>
<protein>
    <submittedName>
        <fullName evidence="2">DUF349 domain-containing protein</fullName>
    </submittedName>
</protein>
<dbReference type="Pfam" id="PF03993">
    <property type="entry name" value="DUF349"/>
    <property type="match status" value="2"/>
</dbReference>
<keyword evidence="3" id="KW-1185">Reference proteome</keyword>